<dbReference type="Proteomes" id="UP001319080">
    <property type="component" value="Unassembled WGS sequence"/>
</dbReference>
<dbReference type="EMBL" id="JAHESE010000008">
    <property type="protein sequence ID" value="MBT1708767.1"/>
    <property type="molecule type" value="Genomic_DNA"/>
</dbReference>
<dbReference type="AlphaFoldDB" id="A0AAP2DZ72"/>
<accession>A0AAP2DZ72</accession>
<dbReference type="RefSeq" id="WP_254084360.1">
    <property type="nucleotide sequence ID" value="NZ_JAHESE010000008.1"/>
</dbReference>
<sequence>MHTITKIFSIALLFVSSWAQAQNDLVVGTSYPLNIQNKNTSNDGFILQNARYNSGNDVLQWETTHSTYGARGIRFHYNGGIYFYASNSATTTGVTFTPVTRFFISNGGNIGIGTTTPADRLHVSGGNVVLDNGTTPAIATGTGTTELGRFLRVINTTGLATPSGLKAGGVLVADDFNYANPAKNDLVIKGRVGIGTSISTGNTYALAVNGTVNATGLYVNDQLYVSSQWTTAGSSVFYNGPVGIGTNLGTNPNNYALAVNGKVNASSLYVTGPVGIGTPLTNNPNNYALAVNGLVGVKDLRVEKTSTTWPDYVFEKQYALPNLDTVASFIEQHKHLPDVPSAAEISEMGYTVGDMDAVLLKKVEELTLYIIQQQKEINALKDQLSRK</sequence>
<evidence type="ECO:0000313" key="3">
    <source>
        <dbReference type="Proteomes" id="UP001319080"/>
    </source>
</evidence>
<feature type="chain" id="PRO_5042931839" description="Peptidase S74 domain-containing protein" evidence="1">
    <location>
        <begin position="22"/>
        <end position="387"/>
    </location>
</feature>
<comment type="caution">
    <text evidence="2">The sequence shown here is derived from an EMBL/GenBank/DDBJ whole genome shotgun (WGS) entry which is preliminary data.</text>
</comment>
<proteinExistence type="predicted"/>
<reference evidence="2 3" key="1">
    <citation type="submission" date="2021-05" db="EMBL/GenBank/DDBJ databases">
        <title>A Polyphasic approach of four new species of the genus Ohtaekwangia: Ohtaekwangia histidinii sp. nov., Ohtaekwangia cretensis sp. nov., Ohtaekwangia indiensis sp. nov., Ohtaekwangia reichenbachii sp. nov. from diverse environment.</title>
        <authorList>
            <person name="Octaviana S."/>
        </authorList>
    </citation>
    <scope>NUCLEOTIDE SEQUENCE [LARGE SCALE GENOMIC DNA]</scope>
    <source>
        <strain evidence="2 3">PWU5</strain>
    </source>
</reference>
<evidence type="ECO:0000256" key="1">
    <source>
        <dbReference type="SAM" id="SignalP"/>
    </source>
</evidence>
<organism evidence="2 3">
    <name type="scientific">Dawidia cretensis</name>
    <dbReference type="NCBI Taxonomy" id="2782350"/>
    <lineage>
        <taxon>Bacteria</taxon>
        <taxon>Pseudomonadati</taxon>
        <taxon>Bacteroidota</taxon>
        <taxon>Cytophagia</taxon>
        <taxon>Cytophagales</taxon>
        <taxon>Chryseotaleaceae</taxon>
        <taxon>Dawidia</taxon>
    </lineage>
</organism>
<protein>
    <recommendedName>
        <fullName evidence="4">Peptidase S74 domain-containing protein</fullName>
    </recommendedName>
</protein>
<keyword evidence="1" id="KW-0732">Signal</keyword>
<name>A0AAP2DZ72_9BACT</name>
<evidence type="ECO:0000313" key="2">
    <source>
        <dbReference type="EMBL" id="MBT1708767.1"/>
    </source>
</evidence>
<feature type="signal peptide" evidence="1">
    <location>
        <begin position="1"/>
        <end position="21"/>
    </location>
</feature>
<gene>
    <name evidence="2" type="ORF">KK062_11055</name>
</gene>
<keyword evidence="3" id="KW-1185">Reference proteome</keyword>
<evidence type="ECO:0008006" key="4">
    <source>
        <dbReference type="Google" id="ProtNLM"/>
    </source>
</evidence>